<dbReference type="GO" id="GO:0008080">
    <property type="term" value="F:N-acetyltransferase activity"/>
    <property type="evidence" value="ECO:0007669"/>
    <property type="project" value="EnsemblPlants"/>
</dbReference>
<organism evidence="2 3">
    <name type="scientific">Vicia faba</name>
    <name type="common">Broad bean</name>
    <name type="synonym">Faba vulgaris</name>
    <dbReference type="NCBI Taxonomy" id="3906"/>
    <lineage>
        <taxon>Eukaryota</taxon>
        <taxon>Viridiplantae</taxon>
        <taxon>Streptophyta</taxon>
        <taxon>Embryophyta</taxon>
        <taxon>Tracheophyta</taxon>
        <taxon>Spermatophyta</taxon>
        <taxon>Magnoliopsida</taxon>
        <taxon>eudicotyledons</taxon>
        <taxon>Gunneridae</taxon>
        <taxon>Pentapetalae</taxon>
        <taxon>rosids</taxon>
        <taxon>fabids</taxon>
        <taxon>Fabales</taxon>
        <taxon>Fabaceae</taxon>
        <taxon>Papilionoideae</taxon>
        <taxon>50 kb inversion clade</taxon>
        <taxon>NPAAA clade</taxon>
        <taxon>Hologalegina</taxon>
        <taxon>IRL clade</taxon>
        <taxon>Fabeae</taxon>
        <taxon>Vicia</taxon>
    </lineage>
</organism>
<protein>
    <recommendedName>
        <fullName evidence="1">N-acetyltransferase domain-containing protein</fullName>
    </recommendedName>
</protein>
<dbReference type="InterPro" id="IPR016181">
    <property type="entry name" value="Acyl_CoA_acyltransferase"/>
</dbReference>
<evidence type="ECO:0000313" key="2">
    <source>
        <dbReference type="EMBL" id="CAI8589757.1"/>
    </source>
</evidence>
<dbReference type="Pfam" id="PF00583">
    <property type="entry name" value="Acetyltransf_1"/>
    <property type="match status" value="1"/>
</dbReference>
<accession>A0AAV0Z0D0</accession>
<dbReference type="PANTHER" id="PTHR47426:SF3">
    <property type="entry name" value="GCN5-RELATED N-ACETYLTRANSFERASE 6, CHLOROPLASTIC"/>
    <property type="match status" value="1"/>
</dbReference>
<dbReference type="SUPFAM" id="SSF55729">
    <property type="entry name" value="Acyl-CoA N-acyltransferases (Nat)"/>
    <property type="match status" value="1"/>
</dbReference>
<reference evidence="2 3" key="1">
    <citation type="submission" date="2023-01" db="EMBL/GenBank/DDBJ databases">
        <authorList>
            <person name="Kreplak J."/>
        </authorList>
    </citation>
    <scope>NUCLEOTIDE SEQUENCE [LARGE SCALE GENOMIC DNA]</scope>
</reference>
<gene>
    <name evidence="2" type="ORF">VFH_I408480</name>
</gene>
<dbReference type="Gene3D" id="3.40.630.30">
    <property type="match status" value="1"/>
</dbReference>
<proteinExistence type="predicted"/>
<dbReference type="EMBL" id="OX451736">
    <property type="protein sequence ID" value="CAI8589757.1"/>
    <property type="molecule type" value="Genomic_DNA"/>
</dbReference>
<feature type="domain" description="N-acetyltransferase" evidence="1">
    <location>
        <begin position="223"/>
        <end position="308"/>
    </location>
</feature>
<sequence>MSPMSTFPIQKSEFRILLFNGSVKPCKCAKITNSWTMSMDSRFSSTVNGNSDMKNNKKKKEELSVSMEVSISSIPKVEEGTLRSDGLRFDRLQPSDYELVRERRFEFGQFVARDAVLDEEYWTAAWLRAESHWENRTYERYVDIYKRKFAEQEFNAVKRRCKVQNGDSCACIIAVRKEQKNVKRSIIKSVVGTLDLNIRYLLQGETFPGERVKTPFSCSTNRTPPSRYGYIANLCVTKSARRQGIASNMMYFAVESAKSNAGVRQVYVHVDRNNMPAQLLYQKMGFEMVETANSRLLLEKTYLLRLLM</sequence>
<name>A0AAV0Z0D0_VICFA</name>
<dbReference type="PROSITE" id="PS51186">
    <property type="entry name" value="GNAT"/>
    <property type="match status" value="1"/>
</dbReference>
<dbReference type="PANTHER" id="PTHR47426">
    <property type="entry name" value="ACYL-COA N-ACYLTRANSFERASES (NAT) SUPERFAMILY PROTEIN"/>
    <property type="match status" value="1"/>
</dbReference>
<evidence type="ECO:0000259" key="1">
    <source>
        <dbReference type="PROSITE" id="PS51186"/>
    </source>
</evidence>
<evidence type="ECO:0000313" key="3">
    <source>
        <dbReference type="Proteomes" id="UP001157006"/>
    </source>
</evidence>
<keyword evidence="3" id="KW-1185">Reference proteome</keyword>
<dbReference type="CDD" id="cd04301">
    <property type="entry name" value="NAT_SF"/>
    <property type="match status" value="1"/>
</dbReference>
<dbReference type="Proteomes" id="UP001157006">
    <property type="component" value="Chromosome 1L"/>
</dbReference>
<dbReference type="InterPro" id="IPR000182">
    <property type="entry name" value="GNAT_dom"/>
</dbReference>
<dbReference type="AlphaFoldDB" id="A0AAV0Z0D0"/>